<evidence type="ECO:0000256" key="6">
    <source>
        <dbReference type="ARBA" id="ARBA00023242"/>
    </source>
</evidence>
<name>A0A4Y1RSX1_PRUDU</name>
<dbReference type="PANTHER" id="PTHR16140:SF0">
    <property type="entry name" value="NON-STRUCTURAL MAINTENANCE OF CHROMOSOMES ELEMENT 4"/>
    <property type="match status" value="1"/>
</dbReference>
<keyword evidence="4 7" id="KW-0233">DNA recombination</keyword>
<dbReference type="AlphaFoldDB" id="A0A4Y1RSX1"/>
<comment type="subcellular location">
    <subcellularLocation>
        <location evidence="1 7">Nucleus</location>
    </subcellularLocation>
</comment>
<organism evidence="10">
    <name type="scientific">Prunus dulcis</name>
    <name type="common">Almond</name>
    <name type="synonym">Amygdalus dulcis</name>
    <dbReference type="NCBI Taxonomy" id="3755"/>
    <lineage>
        <taxon>Eukaryota</taxon>
        <taxon>Viridiplantae</taxon>
        <taxon>Streptophyta</taxon>
        <taxon>Embryophyta</taxon>
        <taxon>Tracheophyta</taxon>
        <taxon>Spermatophyta</taxon>
        <taxon>Magnoliopsida</taxon>
        <taxon>eudicotyledons</taxon>
        <taxon>Gunneridae</taxon>
        <taxon>Pentapetalae</taxon>
        <taxon>rosids</taxon>
        <taxon>fabids</taxon>
        <taxon>Rosales</taxon>
        <taxon>Rosaceae</taxon>
        <taxon>Amygdaloideae</taxon>
        <taxon>Amygdaleae</taxon>
        <taxon>Prunus</taxon>
    </lineage>
</organism>
<feature type="non-terminal residue" evidence="10">
    <location>
        <position position="1"/>
    </location>
</feature>
<evidence type="ECO:0000256" key="4">
    <source>
        <dbReference type="ARBA" id="ARBA00023172"/>
    </source>
</evidence>
<accession>A0A4Y1RSX1</accession>
<evidence type="ECO:0000256" key="1">
    <source>
        <dbReference type="ARBA" id="ARBA00004123"/>
    </source>
</evidence>
<sequence length="473" mass="53254">KSNKAQQPRKTEETETKRENNSSNSDALGTIFELAYCAIRFVWVSPQKLIQGMMERELAGSSSRGRDKMEQPQAVADRRALRSRYFTVKTLIHDERDDITKVDSDKFNSIINEVDSLHEMVQNPREQVADAEALLDIANTLMTSVKAQNKEGITATDFVSCILRDFGQQSGLISNREGVSCSISWKDIGTEVSNVFQRSPQCCTMIGPMNAEVKQRKAHVHTKRVKPTENDTPEELDNVAVEEEPETVKNVAAMFNILRKNRRARLENLVLNGNSFAQTVENLFALSFLVKDGRAEIKINEEGHHLVCKIPCNCSLSYLTEDLFSFILYLVLLYSFVFGVSAPRNAPAAKAIASGEVAYCHFVFRFDFKDWKLMKESVGDGEQLMPHRRQENISSNSQFDPQCVESEATTAKTPIRKLSRHRGLVLQQRPVGGCGTADSNQSVVEDSPVCDYSEDRTAAIRKGKRENFIIRGW</sequence>
<evidence type="ECO:0000256" key="2">
    <source>
        <dbReference type="ARBA" id="ARBA00008997"/>
    </source>
</evidence>
<evidence type="ECO:0000256" key="3">
    <source>
        <dbReference type="ARBA" id="ARBA00022763"/>
    </source>
</evidence>
<keyword evidence="6 7" id="KW-0539">Nucleus</keyword>
<dbReference type="GO" id="GO:0030915">
    <property type="term" value="C:Smc5-Smc6 complex"/>
    <property type="evidence" value="ECO:0007669"/>
    <property type="project" value="UniProtKB-UniRule"/>
</dbReference>
<evidence type="ECO:0000256" key="7">
    <source>
        <dbReference type="RuleBase" id="RU365071"/>
    </source>
</evidence>
<feature type="region of interest" description="Disordered" evidence="8">
    <location>
        <begin position="1"/>
        <end position="24"/>
    </location>
</feature>
<comment type="subunit">
    <text evidence="7">Component of the SMC5-SMC6 complex.</text>
</comment>
<keyword evidence="5 7" id="KW-0234">DNA repair</keyword>
<comment type="function">
    <text evidence="7">Component of the SMC5-SMC6 complex, that promotes sister chromatid alignment after DNA damage and facilitates double-stranded DNA breaks (DSBs) repair via homologous recombination between sister chromatids.</text>
</comment>
<reference evidence="10" key="1">
    <citation type="journal article" date="2019" name="Science">
        <title>Mutation of a bHLH transcription factor allowed almond domestication.</title>
        <authorList>
            <person name="Sanchez-Perez R."/>
            <person name="Pavan S."/>
            <person name="Mazzeo R."/>
            <person name="Moldovan C."/>
            <person name="Aiese Cigliano R."/>
            <person name="Del Cueto J."/>
            <person name="Ricciardi F."/>
            <person name="Lotti C."/>
            <person name="Ricciardi L."/>
            <person name="Dicenta F."/>
            <person name="Lopez-Marques R.L."/>
            <person name="Lindberg Moller B."/>
        </authorList>
    </citation>
    <scope>NUCLEOTIDE SEQUENCE</scope>
</reference>
<dbReference type="InterPro" id="IPR014854">
    <property type="entry name" value="Nse4_C"/>
</dbReference>
<dbReference type="InterPro" id="IPR027786">
    <property type="entry name" value="Nse4/EID"/>
</dbReference>
<dbReference type="EMBL" id="AP019303">
    <property type="protein sequence ID" value="BBH07439.1"/>
    <property type="molecule type" value="Genomic_DNA"/>
</dbReference>
<feature type="compositionally biased region" description="Basic and acidic residues" evidence="8">
    <location>
        <begin position="9"/>
        <end position="20"/>
    </location>
</feature>
<comment type="similarity">
    <text evidence="2 7">Belongs to the NSE4 family.</text>
</comment>
<gene>
    <name evidence="10" type="ORF">Prudu_019377</name>
</gene>
<dbReference type="GO" id="GO:0006310">
    <property type="term" value="P:DNA recombination"/>
    <property type="evidence" value="ECO:0007669"/>
    <property type="project" value="UniProtKB-UniRule"/>
</dbReference>
<protein>
    <recommendedName>
        <fullName evidence="7">Non-structural maintenance of chromosomes element 4</fullName>
    </recommendedName>
</protein>
<feature type="domain" description="Non-structural maintenance of chromosome element 4 C-terminal" evidence="9">
    <location>
        <begin position="265"/>
        <end position="384"/>
    </location>
</feature>
<evidence type="ECO:0000256" key="8">
    <source>
        <dbReference type="SAM" id="MobiDB-lite"/>
    </source>
</evidence>
<feature type="non-terminal residue" evidence="10">
    <location>
        <position position="473"/>
    </location>
</feature>
<keyword evidence="3 7" id="KW-0227">DNA damage</keyword>
<dbReference type="GO" id="GO:0005634">
    <property type="term" value="C:nucleus"/>
    <property type="evidence" value="ECO:0007669"/>
    <property type="project" value="UniProtKB-SubCell"/>
</dbReference>
<dbReference type="PANTHER" id="PTHR16140">
    <property type="entry name" value="NON-STRUCTURAL MAINTENANCE OF CHROMOSOMES ELEMENT 4"/>
    <property type="match status" value="1"/>
</dbReference>
<proteinExistence type="inferred from homology"/>
<dbReference type="Pfam" id="PF08743">
    <property type="entry name" value="Nse4_C"/>
    <property type="match status" value="1"/>
</dbReference>
<dbReference type="GO" id="GO:0006281">
    <property type="term" value="P:DNA repair"/>
    <property type="evidence" value="ECO:0007669"/>
    <property type="project" value="UniProtKB-UniRule"/>
</dbReference>
<evidence type="ECO:0000259" key="9">
    <source>
        <dbReference type="Pfam" id="PF08743"/>
    </source>
</evidence>
<evidence type="ECO:0000313" key="10">
    <source>
        <dbReference type="EMBL" id="BBH07439.1"/>
    </source>
</evidence>
<evidence type="ECO:0000256" key="5">
    <source>
        <dbReference type="ARBA" id="ARBA00023204"/>
    </source>
</evidence>